<proteinExistence type="predicted"/>
<evidence type="ECO:0000313" key="1">
    <source>
        <dbReference type="EMBL" id="CDM27696.1"/>
    </source>
</evidence>
<dbReference type="EMBL" id="HG792015">
    <property type="protein sequence ID" value="CDM27696.1"/>
    <property type="molecule type" value="Genomic_DNA"/>
</dbReference>
<organism evidence="1 2">
    <name type="scientific">Penicillium roqueforti (strain FM164)</name>
    <dbReference type="NCBI Taxonomy" id="1365484"/>
    <lineage>
        <taxon>Eukaryota</taxon>
        <taxon>Fungi</taxon>
        <taxon>Dikarya</taxon>
        <taxon>Ascomycota</taxon>
        <taxon>Pezizomycotina</taxon>
        <taxon>Eurotiomycetes</taxon>
        <taxon>Eurotiomycetidae</taxon>
        <taxon>Eurotiales</taxon>
        <taxon>Aspergillaceae</taxon>
        <taxon>Penicillium</taxon>
    </lineage>
</organism>
<protein>
    <submittedName>
        <fullName evidence="1">Genomic scaffold, ProqFM164S01</fullName>
    </submittedName>
</protein>
<dbReference type="AlphaFoldDB" id="W6PV83"/>
<accession>W6PV83</accession>
<sequence length="51" mass="5158">MNEQSSFPSVGDPCSGGCLGLGLGLRGETVGKCSWGIGDEFDLTDPAAPDL</sequence>
<dbReference type="Proteomes" id="UP000030686">
    <property type="component" value="Unassembled WGS sequence"/>
</dbReference>
<keyword evidence="2" id="KW-1185">Reference proteome</keyword>
<gene>
    <name evidence="1" type="ORF">PROQFM164_S01g001507</name>
</gene>
<name>W6PV83_PENRF</name>
<evidence type="ECO:0000313" key="2">
    <source>
        <dbReference type="Proteomes" id="UP000030686"/>
    </source>
</evidence>
<reference evidence="1" key="1">
    <citation type="journal article" date="2014" name="Nat. Commun.">
        <title>Multiple recent horizontal transfers of a large genomic region in cheese making fungi.</title>
        <authorList>
            <person name="Cheeseman K."/>
            <person name="Ropars J."/>
            <person name="Renault P."/>
            <person name="Dupont J."/>
            <person name="Gouzy J."/>
            <person name="Branca A."/>
            <person name="Abraham A.L."/>
            <person name="Ceppi M."/>
            <person name="Conseiller E."/>
            <person name="Debuchy R."/>
            <person name="Malagnac F."/>
            <person name="Goarin A."/>
            <person name="Silar P."/>
            <person name="Lacoste S."/>
            <person name="Sallet E."/>
            <person name="Bensimon A."/>
            <person name="Giraud T."/>
            <person name="Brygoo Y."/>
        </authorList>
    </citation>
    <scope>NUCLEOTIDE SEQUENCE [LARGE SCALE GENOMIC DNA]</scope>
    <source>
        <strain evidence="1">FM164</strain>
    </source>
</reference>